<comment type="caution">
    <text evidence="2">The sequence shown here is derived from an EMBL/GenBank/DDBJ whole genome shotgun (WGS) entry which is preliminary data.</text>
</comment>
<dbReference type="AlphaFoldDB" id="A0AAV7QCL2"/>
<feature type="compositionally biased region" description="Low complexity" evidence="1">
    <location>
        <begin position="80"/>
        <end position="100"/>
    </location>
</feature>
<evidence type="ECO:0000256" key="1">
    <source>
        <dbReference type="SAM" id="MobiDB-lite"/>
    </source>
</evidence>
<proteinExistence type="predicted"/>
<feature type="region of interest" description="Disordered" evidence="1">
    <location>
        <begin position="150"/>
        <end position="196"/>
    </location>
</feature>
<organism evidence="2 3">
    <name type="scientific">Pleurodeles waltl</name>
    <name type="common">Iberian ribbed newt</name>
    <dbReference type="NCBI Taxonomy" id="8319"/>
    <lineage>
        <taxon>Eukaryota</taxon>
        <taxon>Metazoa</taxon>
        <taxon>Chordata</taxon>
        <taxon>Craniata</taxon>
        <taxon>Vertebrata</taxon>
        <taxon>Euteleostomi</taxon>
        <taxon>Amphibia</taxon>
        <taxon>Batrachia</taxon>
        <taxon>Caudata</taxon>
        <taxon>Salamandroidea</taxon>
        <taxon>Salamandridae</taxon>
        <taxon>Pleurodelinae</taxon>
        <taxon>Pleurodeles</taxon>
    </lineage>
</organism>
<feature type="region of interest" description="Disordered" evidence="1">
    <location>
        <begin position="1"/>
        <end position="127"/>
    </location>
</feature>
<dbReference type="EMBL" id="JANPWB010000010">
    <property type="protein sequence ID" value="KAJ1138136.1"/>
    <property type="molecule type" value="Genomic_DNA"/>
</dbReference>
<protein>
    <submittedName>
        <fullName evidence="2">Uncharacterized protein</fullName>
    </submittedName>
</protein>
<sequence>MVSPGATPGEAPQSRATVYSSRPLTKTGRPRPSHSSGLPPPHRAGQHFTAGSLSARLQAVRARSLPAAHSSQKSRGPRGPGQAPQPQGNGSPGGPRQQGPRCPPGGVPAARFSQRTGPRSLSRSWHCTLARRGLSSPLLLARKQRAQAKVSVRPARAASGSNTSIGRSPAHKNVTWAPGGIAQVRPCRSRLQDKYK</sequence>
<feature type="compositionally biased region" description="Polar residues" evidence="1">
    <location>
        <begin position="113"/>
        <end position="125"/>
    </location>
</feature>
<evidence type="ECO:0000313" key="2">
    <source>
        <dbReference type="EMBL" id="KAJ1138136.1"/>
    </source>
</evidence>
<dbReference type="Proteomes" id="UP001066276">
    <property type="component" value="Chromosome 6"/>
</dbReference>
<evidence type="ECO:0000313" key="3">
    <source>
        <dbReference type="Proteomes" id="UP001066276"/>
    </source>
</evidence>
<name>A0AAV7QCL2_PLEWA</name>
<gene>
    <name evidence="2" type="ORF">NDU88_004527</name>
</gene>
<keyword evidence="3" id="KW-1185">Reference proteome</keyword>
<feature type="compositionally biased region" description="Polar residues" evidence="1">
    <location>
        <begin position="14"/>
        <end position="24"/>
    </location>
</feature>
<reference evidence="2" key="1">
    <citation type="journal article" date="2022" name="bioRxiv">
        <title>Sequencing and chromosome-scale assembly of the giantPleurodeles waltlgenome.</title>
        <authorList>
            <person name="Brown T."/>
            <person name="Elewa A."/>
            <person name="Iarovenko S."/>
            <person name="Subramanian E."/>
            <person name="Araus A.J."/>
            <person name="Petzold A."/>
            <person name="Susuki M."/>
            <person name="Suzuki K.-i.T."/>
            <person name="Hayashi T."/>
            <person name="Toyoda A."/>
            <person name="Oliveira C."/>
            <person name="Osipova E."/>
            <person name="Leigh N.D."/>
            <person name="Simon A."/>
            <person name="Yun M.H."/>
        </authorList>
    </citation>
    <scope>NUCLEOTIDE SEQUENCE</scope>
    <source>
        <strain evidence="2">20211129_DDA</strain>
        <tissue evidence="2">Liver</tissue>
    </source>
</reference>
<accession>A0AAV7QCL2</accession>